<gene>
    <name evidence="1" type="ORF">PoB_006831100</name>
</gene>
<dbReference type="Proteomes" id="UP000735302">
    <property type="component" value="Unassembled WGS sequence"/>
</dbReference>
<keyword evidence="2" id="KW-1185">Reference proteome</keyword>
<evidence type="ECO:0000313" key="2">
    <source>
        <dbReference type="Proteomes" id="UP000735302"/>
    </source>
</evidence>
<organism evidence="1 2">
    <name type="scientific">Plakobranchus ocellatus</name>
    <dbReference type="NCBI Taxonomy" id="259542"/>
    <lineage>
        <taxon>Eukaryota</taxon>
        <taxon>Metazoa</taxon>
        <taxon>Spiralia</taxon>
        <taxon>Lophotrochozoa</taxon>
        <taxon>Mollusca</taxon>
        <taxon>Gastropoda</taxon>
        <taxon>Heterobranchia</taxon>
        <taxon>Euthyneura</taxon>
        <taxon>Panpulmonata</taxon>
        <taxon>Sacoglossa</taxon>
        <taxon>Placobranchoidea</taxon>
        <taxon>Plakobranchidae</taxon>
        <taxon>Plakobranchus</taxon>
    </lineage>
</organism>
<name>A0AAV4DD15_9GAST</name>
<protein>
    <submittedName>
        <fullName evidence="1">Uncharacterized protein</fullName>
    </submittedName>
</protein>
<proteinExistence type="predicted"/>
<sequence length="124" mass="14266">MHPNNSFVRSSHTSGVSEIKDLCRDSATLQSKRQTGHYGVLPCMKIIRREQGSSFITGYKGCRVSGGARKKCNDVRAKDNISCYFRSFRDWGHCKYINVPWTSEFSNQGRNWLTHNKQARWFSA</sequence>
<accession>A0AAV4DD15</accession>
<comment type="caution">
    <text evidence="1">The sequence shown here is derived from an EMBL/GenBank/DDBJ whole genome shotgun (WGS) entry which is preliminary data.</text>
</comment>
<dbReference type="AlphaFoldDB" id="A0AAV4DD15"/>
<reference evidence="1 2" key="1">
    <citation type="journal article" date="2021" name="Elife">
        <title>Chloroplast acquisition without the gene transfer in kleptoplastic sea slugs, Plakobranchus ocellatus.</title>
        <authorList>
            <person name="Maeda T."/>
            <person name="Takahashi S."/>
            <person name="Yoshida T."/>
            <person name="Shimamura S."/>
            <person name="Takaki Y."/>
            <person name="Nagai Y."/>
            <person name="Toyoda A."/>
            <person name="Suzuki Y."/>
            <person name="Arimoto A."/>
            <person name="Ishii H."/>
            <person name="Satoh N."/>
            <person name="Nishiyama T."/>
            <person name="Hasebe M."/>
            <person name="Maruyama T."/>
            <person name="Minagawa J."/>
            <person name="Obokata J."/>
            <person name="Shigenobu S."/>
        </authorList>
    </citation>
    <scope>NUCLEOTIDE SEQUENCE [LARGE SCALE GENOMIC DNA]</scope>
</reference>
<evidence type="ECO:0000313" key="1">
    <source>
        <dbReference type="EMBL" id="GFO41806.1"/>
    </source>
</evidence>
<dbReference type="EMBL" id="BLXT01007728">
    <property type="protein sequence ID" value="GFO41806.1"/>
    <property type="molecule type" value="Genomic_DNA"/>
</dbReference>